<organism evidence="2 3">
    <name type="scientific">Virgisporangium aliadipatigenens</name>
    <dbReference type="NCBI Taxonomy" id="741659"/>
    <lineage>
        <taxon>Bacteria</taxon>
        <taxon>Bacillati</taxon>
        <taxon>Actinomycetota</taxon>
        <taxon>Actinomycetes</taxon>
        <taxon>Micromonosporales</taxon>
        <taxon>Micromonosporaceae</taxon>
        <taxon>Virgisporangium</taxon>
    </lineage>
</organism>
<dbReference type="EMBL" id="BOPF01000008">
    <property type="protein sequence ID" value="GIJ45952.1"/>
    <property type="molecule type" value="Genomic_DNA"/>
</dbReference>
<feature type="domain" description="Methyltransferase" evidence="1">
    <location>
        <begin position="64"/>
        <end position="154"/>
    </location>
</feature>
<dbReference type="PANTHER" id="PTHR42912">
    <property type="entry name" value="METHYLTRANSFERASE"/>
    <property type="match status" value="1"/>
</dbReference>
<keyword evidence="2" id="KW-0489">Methyltransferase</keyword>
<name>A0A8J3YKG4_9ACTN</name>
<protein>
    <submittedName>
        <fullName evidence="2">Methyltransferase</fullName>
    </submittedName>
</protein>
<dbReference type="Gene3D" id="3.40.50.150">
    <property type="entry name" value="Vaccinia Virus protein VP39"/>
    <property type="match status" value="1"/>
</dbReference>
<dbReference type="SUPFAM" id="SSF53335">
    <property type="entry name" value="S-adenosyl-L-methionine-dependent methyltransferases"/>
    <property type="match status" value="1"/>
</dbReference>
<evidence type="ECO:0000313" key="2">
    <source>
        <dbReference type="EMBL" id="GIJ45952.1"/>
    </source>
</evidence>
<gene>
    <name evidence="2" type="ORF">Val02_28380</name>
</gene>
<dbReference type="InterPro" id="IPR050508">
    <property type="entry name" value="Methyltransf_Superfamily"/>
</dbReference>
<evidence type="ECO:0000259" key="1">
    <source>
        <dbReference type="Pfam" id="PF13649"/>
    </source>
</evidence>
<evidence type="ECO:0000313" key="3">
    <source>
        <dbReference type="Proteomes" id="UP000619260"/>
    </source>
</evidence>
<dbReference type="InterPro" id="IPR029063">
    <property type="entry name" value="SAM-dependent_MTases_sf"/>
</dbReference>
<dbReference type="Proteomes" id="UP000619260">
    <property type="component" value="Unassembled WGS sequence"/>
</dbReference>
<accession>A0A8J3YKG4</accession>
<sequence>MIDPLTGASGAAASGVPAHVTATRESYDRVAVDYAALLEDELAGKPLDRALLTTFAEQVGDGRVADVGCGPGRITRFLRDLGADVEGIDLSPGMVAEARRRHPDLPFRVGSAEALDIGDGALGGVLAWYSIIHTPTEGLPAVLAEFRRVLRPGGQLLMAFQAGDEPRDLDRAYGHPVALRVHRRGPQLVERMLDDAGLTVHTRVLREPAGTMESSAQAYLMAVR</sequence>
<dbReference type="GO" id="GO:0008168">
    <property type="term" value="F:methyltransferase activity"/>
    <property type="evidence" value="ECO:0007669"/>
    <property type="project" value="UniProtKB-KW"/>
</dbReference>
<keyword evidence="2" id="KW-0808">Transferase</keyword>
<dbReference type="RefSeq" id="WP_239152866.1">
    <property type="nucleotide sequence ID" value="NZ_BOPF01000008.1"/>
</dbReference>
<proteinExistence type="predicted"/>
<comment type="caution">
    <text evidence="2">The sequence shown here is derived from an EMBL/GenBank/DDBJ whole genome shotgun (WGS) entry which is preliminary data.</text>
</comment>
<dbReference type="InterPro" id="IPR041698">
    <property type="entry name" value="Methyltransf_25"/>
</dbReference>
<keyword evidence="3" id="KW-1185">Reference proteome</keyword>
<dbReference type="GO" id="GO:0032259">
    <property type="term" value="P:methylation"/>
    <property type="evidence" value="ECO:0007669"/>
    <property type="project" value="UniProtKB-KW"/>
</dbReference>
<dbReference type="CDD" id="cd02440">
    <property type="entry name" value="AdoMet_MTases"/>
    <property type="match status" value="1"/>
</dbReference>
<dbReference type="Pfam" id="PF13649">
    <property type="entry name" value="Methyltransf_25"/>
    <property type="match status" value="1"/>
</dbReference>
<dbReference type="AlphaFoldDB" id="A0A8J3YKG4"/>
<reference evidence="2" key="1">
    <citation type="submission" date="2021-01" db="EMBL/GenBank/DDBJ databases">
        <title>Whole genome shotgun sequence of Virgisporangium aliadipatigenens NBRC 105644.</title>
        <authorList>
            <person name="Komaki H."/>
            <person name="Tamura T."/>
        </authorList>
    </citation>
    <scope>NUCLEOTIDE SEQUENCE</scope>
    <source>
        <strain evidence="2">NBRC 105644</strain>
    </source>
</reference>